<accession>A0AAP0BK00</accession>
<dbReference type="InterPro" id="IPR035892">
    <property type="entry name" value="C2_domain_sf"/>
</dbReference>
<protein>
    <submittedName>
        <fullName evidence="2">Synaptotagmin-3</fullName>
    </submittedName>
</protein>
<dbReference type="FunFam" id="2.60.40.150:FF:000066">
    <property type="entry name" value="Extended synaptotagmin-2"/>
    <property type="match status" value="1"/>
</dbReference>
<dbReference type="EMBL" id="JBBWWQ010000008">
    <property type="protein sequence ID" value="KAK8941063.1"/>
    <property type="molecule type" value="Genomic_DNA"/>
</dbReference>
<comment type="caution">
    <text evidence="2">The sequence shown here is derived from an EMBL/GenBank/DDBJ whole genome shotgun (WGS) entry which is preliminary data.</text>
</comment>
<feature type="domain" description="C2" evidence="1">
    <location>
        <begin position="1"/>
        <end position="60"/>
    </location>
</feature>
<name>A0AAP0BK00_9ASPA</name>
<keyword evidence="3" id="KW-1185">Reference proteome</keyword>
<proteinExistence type="predicted"/>
<dbReference type="SUPFAM" id="SSF49562">
    <property type="entry name" value="C2 domain (Calcium/lipid-binding domain, CaLB)"/>
    <property type="match status" value="2"/>
</dbReference>
<dbReference type="InterPro" id="IPR000008">
    <property type="entry name" value="C2_dom"/>
</dbReference>
<evidence type="ECO:0000313" key="3">
    <source>
        <dbReference type="Proteomes" id="UP001418222"/>
    </source>
</evidence>
<dbReference type="Proteomes" id="UP001418222">
    <property type="component" value="Unassembled WGS sequence"/>
</dbReference>
<dbReference type="Gene3D" id="2.60.40.150">
    <property type="entry name" value="C2 domain"/>
    <property type="match status" value="2"/>
</dbReference>
<dbReference type="AlphaFoldDB" id="A0AAP0BK00"/>
<dbReference type="PANTHER" id="PTHR10774:SF217">
    <property type="entry name" value="OS06G0685300 PROTEIN"/>
    <property type="match status" value="1"/>
</dbReference>
<dbReference type="SMART" id="SM00239">
    <property type="entry name" value="C2"/>
    <property type="match status" value="1"/>
</dbReference>
<dbReference type="Pfam" id="PF00168">
    <property type="entry name" value="C2"/>
    <property type="match status" value="2"/>
</dbReference>
<dbReference type="PROSITE" id="PS50004">
    <property type="entry name" value="C2"/>
    <property type="match status" value="2"/>
</dbReference>
<organism evidence="2 3">
    <name type="scientific">Platanthera zijinensis</name>
    <dbReference type="NCBI Taxonomy" id="2320716"/>
    <lineage>
        <taxon>Eukaryota</taxon>
        <taxon>Viridiplantae</taxon>
        <taxon>Streptophyta</taxon>
        <taxon>Embryophyta</taxon>
        <taxon>Tracheophyta</taxon>
        <taxon>Spermatophyta</taxon>
        <taxon>Magnoliopsida</taxon>
        <taxon>Liliopsida</taxon>
        <taxon>Asparagales</taxon>
        <taxon>Orchidaceae</taxon>
        <taxon>Orchidoideae</taxon>
        <taxon>Orchideae</taxon>
        <taxon>Orchidinae</taxon>
        <taxon>Platanthera</taxon>
    </lineage>
</organism>
<gene>
    <name evidence="2" type="primary">SYT3</name>
    <name evidence="2" type="ORF">KSP39_PZI009765</name>
</gene>
<dbReference type="PANTHER" id="PTHR10774">
    <property type="entry name" value="EXTENDED SYNAPTOTAGMIN-RELATED"/>
    <property type="match status" value="1"/>
</dbReference>
<dbReference type="InterPro" id="IPR045050">
    <property type="entry name" value="Synaptotagmin_plant"/>
</dbReference>
<evidence type="ECO:0000259" key="1">
    <source>
        <dbReference type="PROSITE" id="PS50004"/>
    </source>
</evidence>
<reference evidence="2 3" key="1">
    <citation type="journal article" date="2022" name="Nat. Plants">
        <title>Genomes of leafy and leafless Platanthera orchids illuminate the evolution of mycoheterotrophy.</title>
        <authorList>
            <person name="Li M.H."/>
            <person name="Liu K.W."/>
            <person name="Li Z."/>
            <person name="Lu H.C."/>
            <person name="Ye Q.L."/>
            <person name="Zhang D."/>
            <person name="Wang J.Y."/>
            <person name="Li Y.F."/>
            <person name="Zhong Z.M."/>
            <person name="Liu X."/>
            <person name="Yu X."/>
            <person name="Liu D.K."/>
            <person name="Tu X.D."/>
            <person name="Liu B."/>
            <person name="Hao Y."/>
            <person name="Liao X.Y."/>
            <person name="Jiang Y.T."/>
            <person name="Sun W.H."/>
            <person name="Chen J."/>
            <person name="Chen Y.Q."/>
            <person name="Ai Y."/>
            <person name="Zhai J.W."/>
            <person name="Wu S.S."/>
            <person name="Zhou Z."/>
            <person name="Hsiao Y.Y."/>
            <person name="Wu W.L."/>
            <person name="Chen Y.Y."/>
            <person name="Lin Y.F."/>
            <person name="Hsu J.L."/>
            <person name="Li C.Y."/>
            <person name="Wang Z.W."/>
            <person name="Zhao X."/>
            <person name="Zhong W.Y."/>
            <person name="Ma X.K."/>
            <person name="Ma L."/>
            <person name="Huang J."/>
            <person name="Chen G.Z."/>
            <person name="Huang M.Z."/>
            <person name="Huang L."/>
            <person name="Peng D.H."/>
            <person name="Luo Y.B."/>
            <person name="Zou S.Q."/>
            <person name="Chen S.P."/>
            <person name="Lan S."/>
            <person name="Tsai W.C."/>
            <person name="Van de Peer Y."/>
            <person name="Liu Z.J."/>
        </authorList>
    </citation>
    <scope>NUCLEOTIDE SEQUENCE [LARGE SCALE GENOMIC DNA]</scope>
    <source>
        <strain evidence="2">Lor287</strain>
    </source>
</reference>
<evidence type="ECO:0000313" key="2">
    <source>
        <dbReference type="EMBL" id="KAK8941063.1"/>
    </source>
</evidence>
<sequence>MNNLNPEWNEYFKLVVKDPQTQVLQLHLFDWEKMKAHDKLGMQIVPLSSLTPHEMKEFSLDLLKNMNPNDPHNKRNRGKVVVELTFEPFREECDKFSEVLDVGRLKSLGRALSDSSSGGGVLSVTIESAKDVEGRHHNNPCAVIIFRGEHKRTKVIKRNRDPRWNEEFQFMLEEPPVNEMIHIEVMSKRRGFSFHAKESLGHVDLKLADVVSNGRINEIFHLINSKNGVVHIELRWSSF</sequence>
<dbReference type="GO" id="GO:0005783">
    <property type="term" value="C:endoplasmic reticulum"/>
    <property type="evidence" value="ECO:0007669"/>
    <property type="project" value="TreeGrafter"/>
</dbReference>
<dbReference type="CDD" id="cd00030">
    <property type="entry name" value="C2"/>
    <property type="match status" value="1"/>
</dbReference>
<feature type="domain" description="C2" evidence="1">
    <location>
        <begin position="103"/>
        <end position="220"/>
    </location>
</feature>
<dbReference type="GO" id="GO:0008289">
    <property type="term" value="F:lipid binding"/>
    <property type="evidence" value="ECO:0007669"/>
    <property type="project" value="InterPro"/>
</dbReference>